<keyword evidence="5" id="KW-1185">Reference proteome</keyword>
<protein>
    <submittedName>
        <fullName evidence="4">Nitroreductase</fullName>
    </submittedName>
</protein>
<dbReference type="Gene3D" id="3.40.109.10">
    <property type="entry name" value="NADH Oxidase"/>
    <property type="match status" value="1"/>
</dbReference>
<sequence>MTASPTSPQILDLLRERRSPSVFDPTYELSDEQLASLLEAARWSPSNGNAQPWAFVVARRGDAAHEVLVGSLSRGNSGWVPPASAVLVTAARTTPERKPALADYARYDLGQAVAHLCVQAASMGLGVHQFGGFDHEALAAAYEVPDEWSIVSGIAVGRPWPVRERSGVDPSTAERELRERHRKPFSEFAFGSRFGEPLPLHPHD</sequence>
<dbReference type="CDD" id="cd02138">
    <property type="entry name" value="TdsD-like"/>
    <property type="match status" value="1"/>
</dbReference>
<dbReference type="Proteomes" id="UP000571817">
    <property type="component" value="Unassembled WGS sequence"/>
</dbReference>
<dbReference type="EMBL" id="JACCFW010000001">
    <property type="protein sequence ID" value="NYJ76163.1"/>
    <property type="molecule type" value="Genomic_DNA"/>
</dbReference>
<dbReference type="GO" id="GO:0016491">
    <property type="term" value="F:oxidoreductase activity"/>
    <property type="evidence" value="ECO:0007669"/>
    <property type="project" value="UniProtKB-KW"/>
</dbReference>
<organism evidence="4 5">
    <name type="scientific">Allobranchiibius huperziae</name>
    <dbReference type="NCBI Taxonomy" id="1874116"/>
    <lineage>
        <taxon>Bacteria</taxon>
        <taxon>Bacillati</taxon>
        <taxon>Actinomycetota</taxon>
        <taxon>Actinomycetes</taxon>
        <taxon>Micrococcales</taxon>
        <taxon>Dermacoccaceae</taxon>
        <taxon>Allobranchiibius</taxon>
    </lineage>
</organism>
<keyword evidence="2" id="KW-0560">Oxidoreductase</keyword>
<gene>
    <name evidence="4" type="ORF">HNR15_003126</name>
</gene>
<dbReference type="AlphaFoldDB" id="A0A853DJF6"/>
<reference evidence="4 5" key="1">
    <citation type="submission" date="2020-07" db="EMBL/GenBank/DDBJ databases">
        <title>Sequencing the genomes of 1000 actinobacteria strains.</title>
        <authorList>
            <person name="Klenk H.-P."/>
        </authorList>
    </citation>
    <scope>NUCLEOTIDE SEQUENCE [LARGE SCALE GENOMIC DNA]</scope>
    <source>
        <strain evidence="4 5">DSM 29531</strain>
    </source>
</reference>
<evidence type="ECO:0000313" key="5">
    <source>
        <dbReference type="Proteomes" id="UP000571817"/>
    </source>
</evidence>
<accession>A0A853DJF6</accession>
<dbReference type="SUPFAM" id="SSF55469">
    <property type="entry name" value="FMN-dependent nitroreductase-like"/>
    <property type="match status" value="1"/>
</dbReference>
<proteinExistence type="inferred from homology"/>
<name>A0A853DJF6_9MICO</name>
<dbReference type="InterPro" id="IPR000415">
    <property type="entry name" value="Nitroreductase-like"/>
</dbReference>
<feature type="domain" description="Nitroreductase" evidence="3">
    <location>
        <begin position="14"/>
        <end position="158"/>
    </location>
</feature>
<dbReference type="RefSeq" id="WP_179483254.1">
    <property type="nucleotide sequence ID" value="NZ_JACCFW010000001.1"/>
</dbReference>
<evidence type="ECO:0000313" key="4">
    <source>
        <dbReference type="EMBL" id="NYJ76163.1"/>
    </source>
</evidence>
<evidence type="ECO:0000256" key="1">
    <source>
        <dbReference type="ARBA" id="ARBA00007118"/>
    </source>
</evidence>
<comment type="similarity">
    <text evidence="1">Belongs to the nitroreductase family.</text>
</comment>
<dbReference type="Pfam" id="PF00881">
    <property type="entry name" value="Nitroreductase"/>
    <property type="match status" value="1"/>
</dbReference>
<dbReference type="InterPro" id="IPR029479">
    <property type="entry name" value="Nitroreductase"/>
</dbReference>
<evidence type="ECO:0000256" key="2">
    <source>
        <dbReference type="ARBA" id="ARBA00023002"/>
    </source>
</evidence>
<dbReference type="PANTHER" id="PTHR43673">
    <property type="entry name" value="NAD(P)H NITROREDUCTASE YDGI-RELATED"/>
    <property type="match status" value="1"/>
</dbReference>
<dbReference type="PANTHER" id="PTHR43673:SF10">
    <property type="entry name" value="NADH DEHYDROGENASE_NAD(P)H NITROREDUCTASE XCC3605-RELATED"/>
    <property type="match status" value="1"/>
</dbReference>
<comment type="caution">
    <text evidence="4">The sequence shown here is derived from an EMBL/GenBank/DDBJ whole genome shotgun (WGS) entry which is preliminary data.</text>
</comment>
<evidence type="ECO:0000259" key="3">
    <source>
        <dbReference type="Pfam" id="PF00881"/>
    </source>
</evidence>